<evidence type="ECO:0000313" key="1">
    <source>
        <dbReference type="EMBL" id="MEE7490582.1"/>
    </source>
</evidence>
<dbReference type="Proteomes" id="UP001355206">
    <property type="component" value="Unassembled WGS sequence"/>
</dbReference>
<proteinExistence type="predicted"/>
<reference evidence="1 2" key="1">
    <citation type="journal article" date="2012" name="Genet. Mol. Biol.">
        <title>Analysis of 16S rRNA and mxaF genes revealing insights into Methylobacterium niche-specific plant association.</title>
        <authorList>
            <person name="Dourado M.N."/>
            <person name="Andreote F.D."/>
            <person name="Dini-Andreote F."/>
            <person name="Conti R."/>
            <person name="Araujo J.M."/>
            <person name="Araujo W.L."/>
        </authorList>
    </citation>
    <scope>NUCLEOTIDE SEQUENCE [LARGE SCALE GENOMIC DNA]</scope>
    <source>
        <strain evidence="1 2">TC3-10</strain>
    </source>
</reference>
<comment type="caution">
    <text evidence="1">The sequence shown here is derived from an EMBL/GenBank/DDBJ whole genome shotgun (WGS) entry which is preliminary data.</text>
</comment>
<sequence length="71" mass="8573">MRVRMKMPKKLELELAASYHSLQDFIEDQRYRLEFMSEQWQQGDRGLAVLNWLDDLDEVAYNMEDFRTSAL</sequence>
<gene>
    <name evidence="1" type="ORF">MOTC310_08855</name>
</gene>
<evidence type="ECO:0008006" key="3">
    <source>
        <dbReference type="Google" id="ProtNLM"/>
    </source>
</evidence>
<evidence type="ECO:0000313" key="2">
    <source>
        <dbReference type="Proteomes" id="UP001355206"/>
    </source>
</evidence>
<organism evidence="1 2">
    <name type="scientific">Methylobacterium oryzae</name>
    <dbReference type="NCBI Taxonomy" id="334852"/>
    <lineage>
        <taxon>Bacteria</taxon>
        <taxon>Pseudomonadati</taxon>
        <taxon>Pseudomonadota</taxon>
        <taxon>Alphaproteobacteria</taxon>
        <taxon>Hyphomicrobiales</taxon>
        <taxon>Methylobacteriaceae</taxon>
        <taxon>Methylobacterium</taxon>
    </lineage>
</organism>
<dbReference type="EMBL" id="MLCA01000002">
    <property type="protein sequence ID" value="MEE7490582.1"/>
    <property type="molecule type" value="Genomic_DNA"/>
</dbReference>
<protein>
    <recommendedName>
        <fullName evidence="3">Rx N-terminal domain-containing protein</fullName>
    </recommendedName>
</protein>
<keyword evidence="2" id="KW-1185">Reference proteome</keyword>
<accession>A0ABU7TLJ4</accession>
<name>A0ABU7TLJ4_9HYPH</name>